<dbReference type="EMBL" id="MCAS01000056">
    <property type="protein sequence ID" value="RKF33375.1"/>
    <property type="molecule type" value="Genomic_DNA"/>
</dbReference>
<dbReference type="InterPro" id="IPR001387">
    <property type="entry name" value="Cro/C1-type_HTH"/>
</dbReference>
<gene>
    <name evidence="2" type="ORF">BCY88_09950</name>
</gene>
<dbReference type="GO" id="GO:0003677">
    <property type="term" value="F:DNA binding"/>
    <property type="evidence" value="ECO:0007669"/>
    <property type="project" value="InterPro"/>
</dbReference>
<dbReference type="CDD" id="cd00093">
    <property type="entry name" value="HTH_XRE"/>
    <property type="match status" value="1"/>
</dbReference>
<evidence type="ECO:0000313" key="3">
    <source>
        <dbReference type="Proteomes" id="UP000283709"/>
    </source>
</evidence>
<dbReference type="RefSeq" id="WP_120348493.1">
    <property type="nucleotide sequence ID" value="NZ_MCAS01000056.1"/>
</dbReference>
<evidence type="ECO:0000259" key="1">
    <source>
        <dbReference type="PROSITE" id="PS50943"/>
    </source>
</evidence>
<dbReference type="PROSITE" id="PS50943">
    <property type="entry name" value="HTH_CROC1"/>
    <property type="match status" value="1"/>
</dbReference>
<name>A0A3R7II92_9BURK</name>
<reference evidence="2 3" key="1">
    <citation type="submission" date="2016-07" db="EMBL/GenBank/DDBJ databases">
        <title>Genome analysis of Burkholderia fungorum ES3-20.</title>
        <authorList>
            <person name="Xu D."/>
            <person name="Yao R."/>
            <person name="Zheng S."/>
        </authorList>
    </citation>
    <scope>NUCLEOTIDE SEQUENCE [LARGE SCALE GENOMIC DNA]</scope>
    <source>
        <strain evidence="2 3">ES3-20</strain>
    </source>
</reference>
<proteinExistence type="predicted"/>
<organism evidence="2 3">
    <name type="scientific">Paraburkholderia fungorum</name>
    <dbReference type="NCBI Taxonomy" id="134537"/>
    <lineage>
        <taxon>Bacteria</taxon>
        <taxon>Pseudomonadati</taxon>
        <taxon>Pseudomonadota</taxon>
        <taxon>Betaproteobacteria</taxon>
        <taxon>Burkholderiales</taxon>
        <taxon>Burkholderiaceae</taxon>
        <taxon>Paraburkholderia</taxon>
    </lineage>
</organism>
<dbReference type="OrthoDB" id="8777496at2"/>
<feature type="domain" description="HTH cro/C1-type" evidence="1">
    <location>
        <begin position="24"/>
        <end position="63"/>
    </location>
</feature>
<evidence type="ECO:0000313" key="2">
    <source>
        <dbReference type="EMBL" id="RKF33375.1"/>
    </source>
</evidence>
<sequence>MKTTVEYLDALREKLHLPSDYAAAKVLGVTPSTVSKYRLGRSVFDEKVAIQAAELIGIDPLEVISACKAESASDDHIRAVWTGAWEKFSAGFRSLVLRANACGALVSQV</sequence>
<comment type="caution">
    <text evidence="2">The sequence shown here is derived from an EMBL/GenBank/DDBJ whole genome shotgun (WGS) entry which is preliminary data.</text>
</comment>
<dbReference type="Gene3D" id="1.10.260.40">
    <property type="entry name" value="lambda repressor-like DNA-binding domains"/>
    <property type="match status" value="1"/>
</dbReference>
<protein>
    <recommendedName>
        <fullName evidence="1">HTH cro/C1-type domain-containing protein</fullName>
    </recommendedName>
</protein>
<dbReference type="SMART" id="SM00530">
    <property type="entry name" value="HTH_XRE"/>
    <property type="match status" value="1"/>
</dbReference>
<dbReference type="Pfam" id="PF01381">
    <property type="entry name" value="HTH_3"/>
    <property type="match status" value="1"/>
</dbReference>
<dbReference type="SUPFAM" id="SSF47413">
    <property type="entry name" value="lambda repressor-like DNA-binding domains"/>
    <property type="match status" value="1"/>
</dbReference>
<dbReference type="InterPro" id="IPR010982">
    <property type="entry name" value="Lambda_DNA-bd_dom_sf"/>
</dbReference>
<accession>A0A3R7II92</accession>
<dbReference type="AlphaFoldDB" id="A0A3R7II92"/>
<dbReference type="Proteomes" id="UP000283709">
    <property type="component" value="Unassembled WGS sequence"/>
</dbReference>